<dbReference type="PANTHER" id="PTHR23028">
    <property type="entry name" value="ACETYLTRANSFERASE"/>
    <property type="match status" value="1"/>
</dbReference>
<evidence type="ECO:0000259" key="2">
    <source>
        <dbReference type="Pfam" id="PF01757"/>
    </source>
</evidence>
<keyword evidence="1" id="KW-0472">Membrane</keyword>
<gene>
    <name evidence="3" type="ORF">DEU51_10794</name>
</gene>
<dbReference type="InterPro" id="IPR002656">
    <property type="entry name" value="Acyl_transf_3_dom"/>
</dbReference>
<feature type="transmembrane region" description="Helical" evidence="1">
    <location>
        <begin position="237"/>
        <end position="260"/>
    </location>
</feature>
<dbReference type="EMBL" id="QRAV01000007">
    <property type="protein sequence ID" value="RDL19953.1"/>
    <property type="molecule type" value="Genomic_DNA"/>
</dbReference>
<feature type="transmembrane region" description="Helical" evidence="1">
    <location>
        <begin position="64"/>
        <end position="85"/>
    </location>
</feature>
<accession>A0A370SJN6</accession>
<evidence type="ECO:0000256" key="1">
    <source>
        <dbReference type="SAM" id="Phobius"/>
    </source>
</evidence>
<dbReference type="RefSeq" id="WP_115146943.1">
    <property type="nucleotide sequence ID" value="NZ_QRAV01000007.1"/>
</dbReference>
<proteinExistence type="predicted"/>
<dbReference type="Pfam" id="PF01757">
    <property type="entry name" value="Acyl_transf_3"/>
    <property type="match status" value="1"/>
</dbReference>
<organism evidence="3 4">
    <name type="scientific">Pseudomonas jessenii</name>
    <dbReference type="NCBI Taxonomy" id="77298"/>
    <lineage>
        <taxon>Bacteria</taxon>
        <taxon>Pseudomonadati</taxon>
        <taxon>Pseudomonadota</taxon>
        <taxon>Gammaproteobacteria</taxon>
        <taxon>Pseudomonadales</taxon>
        <taxon>Pseudomonadaceae</taxon>
        <taxon>Pseudomonas</taxon>
    </lineage>
</organism>
<reference evidence="3 4" key="1">
    <citation type="submission" date="2018-07" db="EMBL/GenBank/DDBJ databases">
        <title>Genome sequencing of rice bacterial endophytes.</title>
        <authorList>
            <person name="Venturi V."/>
        </authorList>
    </citation>
    <scope>NUCLEOTIDE SEQUENCE [LARGE SCALE GENOMIC DNA]</scope>
    <source>
        <strain evidence="3 4">E2333</strain>
    </source>
</reference>
<keyword evidence="1" id="KW-1133">Transmembrane helix</keyword>
<dbReference type="PANTHER" id="PTHR23028:SF53">
    <property type="entry name" value="ACYL_TRANSF_3 DOMAIN-CONTAINING PROTEIN"/>
    <property type="match status" value="1"/>
</dbReference>
<evidence type="ECO:0000313" key="4">
    <source>
        <dbReference type="Proteomes" id="UP000255365"/>
    </source>
</evidence>
<feature type="domain" description="Acyltransferase 3" evidence="2">
    <location>
        <begin position="5"/>
        <end position="318"/>
    </location>
</feature>
<dbReference type="GO" id="GO:0000271">
    <property type="term" value="P:polysaccharide biosynthetic process"/>
    <property type="evidence" value="ECO:0007669"/>
    <property type="project" value="TreeGrafter"/>
</dbReference>
<feature type="transmembrane region" description="Helical" evidence="1">
    <location>
        <begin position="28"/>
        <end position="52"/>
    </location>
</feature>
<comment type="caution">
    <text evidence="3">The sequence shown here is derived from an EMBL/GenBank/DDBJ whole genome shotgun (WGS) entry which is preliminary data.</text>
</comment>
<dbReference type="GO" id="GO:0016020">
    <property type="term" value="C:membrane"/>
    <property type="evidence" value="ECO:0007669"/>
    <property type="project" value="TreeGrafter"/>
</dbReference>
<evidence type="ECO:0000313" key="3">
    <source>
        <dbReference type="EMBL" id="RDL19953.1"/>
    </source>
</evidence>
<name>A0A370SJN6_PSEJE</name>
<feature type="transmembrane region" description="Helical" evidence="1">
    <location>
        <begin position="298"/>
        <end position="317"/>
    </location>
</feature>
<protein>
    <submittedName>
        <fullName evidence="3">Peptidoglycan/LPS O-acetylase OafA/YrhL</fullName>
    </submittedName>
</protein>
<keyword evidence="1" id="KW-0812">Transmembrane</keyword>
<feature type="transmembrane region" description="Helical" evidence="1">
    <location>
        <begin position="206"/>
        <end position="225"/>
    </location>
</feature>
<dbReference type="InterPro" id="IPR050879">
    <property type="entry name" value="Acyltransferase_3"/>
</dbReference>
<feature type="transmembrane region" description="Helical" evidence="1">
    <location>
        <begin position="272"/>
        <end position="292"/>
    </location>
</feature>
<feature type="transmembrane region" description="Helical" evidence="1">
    <location>
        <begin position="122"/>
        <end position="143"/>
    </location>
</feature>
<feature type="transmembrane region" description="Helical" evidence="1">
    <location>
        <begin position="175"/>
        <end position="194"/>
    </location>
</feature>
<sequence length="352" mass="39870">MFGTLRFILAIFVVVAHLTETVKSVSHLGVFAVFGFYIVSGYLMTAVLNKTYKFDFKSFALNRFLRLFPVYYLVICLTLIAFYLLPNAEAFHVVWYARDRLQDIAGNIAIFPFEFYDAYFRIVPPAWSVAVELVCYFLLWLFIARSKWTALISVGSAATYHIASLALGQEWSARYFPFYAAILPFSIGACIYYFNDKISSFATSDIKQFFFTSTTLWIINLIVSGQVSGLGGEHFNLFFYINLLLLAFMVAPLTTSAFDGQLKRSGKILGDLAYPVFLTHWVIAFIISSLFLDGQHRGWALLAASVLPVILISYAISRTADKLVEPMRDSVRNRILRNSPKTFGSAKTERVK</sequence>
<dbReference type="Proteomes" id="UP000255365">
    <property type="component" value="Unassembled WGS sequence"/>
</dbReference>
<dbReference type="AlphaFoldDB" id="A0A370SJN6"/>
<dbReference type="GO" id="GO:0016747">
    <property type="term" value="F:acyltransferase activity, transferring groups other than amino-acyl groups"/>
    <property type="evidence" value="ECO:0007669"/>
    <property type="project" value="InterPro"/>
</dbReference>